<evidence type="ECO:0000256" key="5">
    <source>
        <dbReference type="ARBA" id="ARBA00023284"/>
    </source>
</evidence>
<evidence type="ECO:0000256" key="1">
    <source>
        <dbReference type="ARBA" id="ARBA00005791"/>
    </source>
</evidence>
<dbReference type="PANTHER" id="PTHR13887">
    <property type="entry name" value="GLUTATHIONE S-TRANSFERASE KAPPA"/>
    <property type="match status" value="1"/>
</dbReference>
<feature type="domain" description="Thioredoxin-like fold" evidence="7">
    <location>
        <begin position="85"/>
        <end position="235"/>
    </location>
</feature>
<dbReference type="RefSeq" id="WP_380841814.1">
    <property type="nucleotide sequence ID" value="NZ_JBHSFP010000012.1"/>
</dbReference>
<dbReference type="EMBL" id="JBHSFP010000012">
    <property type="protein sequence ID" value="MFC4532891.1"/>
    <property type="molecule type" value="Genomic_DNA"/>
</dbReference>
<keyword evidence="9" id="KW-1185">Reference proteome</keyword>
<name>A0ABV9CIT1_9ACTN</name>
<keyword evidence="2" id="KW-0732">Signal</keyword>
<dbReference type="InterPro" id="IPR036249">
    <property type="entry name" value="Thioredoxin-like_sf"/>
</dbReference>
<dbReference type="Pfam" id="PF13462">
    <property type="entry name" value="Thioredoxin_4"/>
    <property type="match status" value="1"/>
</dbReference>
<dbReference type="Proteomes" id="UP001596004">
    <property type="component" value="Unassembled WGS sequence"/>
</dbReference>
<accession>A0ABV9CIT1</accession>
<gene>
    <name evidence="8" type="ORF">ACFO60_19110</name>
</gene>
<dbReference type="SUPFAM" id="SSF52833">
    <property type="entry name" value="Thioredoxin-like"/>
    <property type="match status" value="1"/>
</dbReference>
<keyword evidence="3" id="KW-0560">Oxidoreductase</keyword>
<dbReference type="Gene3D" id="3.40.30.10">
    <property type="entry name" value="Glutaredoxin"/>
    <property type="match status" value="1"/>
</dbReference>
<organism evidence="8 9">
    <name type="scientific">Sphaerisporangium dianthi</name>
    <dbReference type="NCBI Taxonomy" id="1436120"/>
    <lineage>
        <taxon>Bacteria</taxon>
        <taxon>Bacillati</taxon>
        <taxon>Actinomycetota</taxon>
        <taxon>Actinomycetes</taxon>
        <taxon>Streptosporangiales</taxon>
        <taxon>Streptosporangiaceae</taxon>
        <taxon>Sphaerisporangium</taxon>
    </lineage>
</organism>
<keyword evidence="6" id="KW-0472">Membrane</keyword>
<feature type="transmembrane region" description="Helical" evidence="6">
    <location>
        <begin position="30"/>
        <end position="51"/>
    </location>
</feature>
<protein>
    <submittedName>
        <fullName evidence="8">DsbA family protein</fullName>
    </submittedName>
</protein>
<keyword evidence="5" id="KW-0676">Redox-active center</keyword>
<evidence type="ECO:0000259" key="7">
    <source>
        <dbReference type="Pfam" id="PF13462"/>
    </source>
</evidence>
<evidence type="ECO:0000256" key="6">
    <source>
        <dbReference type="SAM" id="Phobius"/>
    </source>
</evidence>
<evidence type="ECO:0000256" key="2">
    <source>
        <dbReference type="ARBA" id="ARBA00022729"/>
    </source>
</evidence>
<dbReference type="InterPro" id="IPR012336">
    <property type="entry name" value="Thioredoxin-like_fold"/>
</dbReference>
<dbReference type="PANTHER" id="PTHR13887:SF14">
    <property type="entry name" value="DISULFIDE BOND FORMATION PROTEIN D"/>
    <property type="match status" value="1"/>
</dbReference>
<comment type="caution">
    <text evidence="8">The sequence shown here is derived from an EMBL/GenBank/DDBJ whole genome shotgun (WGS) entry which is preliminary data.</text>
</comment>
<sequence length="250" mass="27241">MGKAAREVSARERIKAQRERERVQQQRRRIATIVTAVVVVLAVVGGGWWYVQSGRSETLSGELAPISLAADGSTVMAKPGVEKPVLDIYEDFQCPACKAFEQTSGPTVKNMAAAGQVKVVYHVVNIFTEEPTLGNTTRAAAAARCVPGGKQWMTFHDRIYKEQPPESKKGFALDDLVAWGKDSGVTDSGFEQCVKSQKYAQTQADYNKKAAESKAFEKGTPTLRLNGKEIDNSLAFSPSSLRQTILDAAK</sequence>
<proteinExistence type="inferred from homology"/>
<evidence type="ECO:0000256" key="3">
    <source>
        <dbReference type="ARBA" id="ARBA00023002"/>
    </source>
</evidence>
<keyword evidence="6" id="KW-0812">Transmembrane</keyword>
<comment type="similarity">
    <text evidence="1">Belongs to the thioredoxin family. DsbA subfamily.</text>
</comment>
<evidence type="ECO:0000256" key="4">
    <source>
        <dbReference type="ARBA" id="ARBA00023157"/>
    </source>
</evidence>
<evidence type="ECO:0000313" key="8">
    <source>
        <dbReference type="EMBL" id="MFC4532891.1"/>
    </source>
</evidence>
<reference evidence="9" key="1">
    <citation type="journal article" date="2019" name="Int. J. Syst. Evol. Microbiol.">
        <title>The Global Catalogue of Microorganisms (GCM) 10K type strain sequencing project: providing services to taxonomists for standard genome sequencing and annotation.</title>
        <authorList>
            <consortium name="The Broad Institute Genomics Platform"/>
            <consortium name="The Broad Institute Genome Sequencing Center for Infectious Disease"/>
            <person name="Wu L."/>
            <person name="Ma J."/>
        </authorList>
    </citation>
    <scope>NUCLEOTIDE SEQUENCE [LARGE SCALE GENOMIC DNA]</scope>
    <source>
        <strain evidence="9">CGMCC 4.7132</strain>
    </source>
</reference>
<evidence type="ECO:0000313" key="9">
    <source>
        <dbReference type="Proteomes" id="UP001596004"/>
    </source>
</evidence>
<keyword evidence="6" id="KW-1133">Transmembrane helix</keyword>
<dbReference type="CDD" id="cd02972">
    <property type="entry name" value="DsbA_family"/>
    <property type="match status" value="1"/>
</dbReference>
<keyword evidence="4" id="KW-1015">Disulfide bond</keyword>